<dbReference type="EMBL" id="LNAL01000008">
    <property type="protein sequence ID" value="KUG06866.1"/>
    <property type="molecule type" value="Genomic_DNA"/>
</dbReference>
<gene>
    <name evidence="1" type="ORF">ASU33_05950</name>
</gene>
<dbReference type="Proteomes" id="UP000054223">
    <property type="component" value="Unassembled WGS sequence"/>
</dbReference>
<protein>
    <submittedName>
        <fullName evidence="1">Uncharacterized protein</fullName>
    </submittedName>
</protein>
<name>A0A9X0HJ90_SOLP1</name>
<dbReference type="AlphaFoldDB" id="A0A9X0HJ90"/>
<evidence type="ECO:0000313" key="1">
    <source>
        <dbReference type="EMBL" id="KUG06866.1"/>
    </source>
</evidence>
<accession>A0A9X0HJ90</accession>
<organism evidence="1 2">
    <name type="scientific">Solirubrum puertoriconensis</name>
    <dbReference type="NCBI Taxonomy" id="1751427"/>
    <lineage>
        <taxon>Bacteria</taxon>
        <taxon>Pseudomonadati</taxon>
        <taxon>Bacteroidota</taxon>
        <taxon>Cytophagia</taxon>
        <taxon>Cytophagales</taxon>
    </lineage>
</organism>
<evidence type="ECO:0000313" key="2">
    <source>
        <dbReference type="Proteomes" id="UP000054223"/>
    </source>
</evidence>
<keyword evidence="2" id="KW-1185">Reference proteome</keyword>
<reference evidence="1 2" key="1">
    <citation type="submission" date="2015-11" db="EMBL/GenBank/DDBJ databases">
        <title>Solirubrum puertoriconensis gen. nov. an environmental bacteria isolated in Puerto Rico.</title>
        <authorList>
            <person name="Cuebas-Irizarry M.F."/>
            <person name="Montalvo-Rodriguez R."/>
        </authorList>
    </citation>
    <scope>NUCLEOTIDE SEQUENCE [LARGE SCALE GENOMIC DNA]</scope>
    <source>
        <strain evidence="1 2">MC1A</strain>
    </source>
</reference>
<sequence>MLGACKEKEAPVKTRKSYGFEVELSTWNGFSGSNTYYRVKHKVYWYEIESYAGGQAATDDTTAVMFVRRVKKQRLYDERNSFCVDTIFFGLNRYQADTLLALTRPIFEQLNTSNVDTVGRISYFQTDDNGGRVMLHINGQKLSIEFHSLSLSDVGKKSAQFSAIESRLKQWFERPSASGKPPCR</sequence>
<proteinExistence type="predicted"/>
<comment type="caution">
    <text evidence="1">The sequence shown here is derived from an EMBL/GenBank/DDBJ whole genome shotgun (WGS) entry which is preliminary data.</text>
</comment>